<feature type="transmembrane region" description="Helical" evidence="1">
    <location>
        <begin position="57"/>
        <end position="80"/>
    </location>
</feature>
<proteinExistence type="predicted"/>
<dbReference type="RefSeq" id="WP_207341736.1">
    <property type="nucleotide sequence ID" value="NZ_CP074405.1"/>
</dbReference>
<feature type="transmembrane region" description="Helical" evidence="1">
    <location>
        <begin position="92"/>
        <end position="117"/>
    </location>
</feature>
<accession>A0ABX8D5A4</accession>
<feature type="transmembrane region" description="Helical" evidence="1">
    <location>
        <begin position="137"/>
        <end position="156"/>
    </location>
</feature>
<keyword evidence="3" id="KW-1185">Reference proteome</keyword>
<keyword evidence="1" id="KW-1133">Transmembrane helix</keyword>
<evidence type="ECO:0000256" key="1">
    <source>
        <dbReference type="SAM" id="Phobius"/>
    </source>
</evidence>
<organism evidence="2 3">
    <name type="scientific">Cellulomonas wangleii</name>
    <dbReference type="NCBI Taxonomy" id="2816956"/>
    <lineage>
        <taxon>Bacteria</taxon>
        <taxon>Bacillati</taxon>
        <taxon>Actinomycetota</taxon>
        <taxon>Actinomycetes</taxon>
        <taxon>Micrococcales</taxon>
        <taxon>Cellulomonadaceae</taxon>
        <taxon>Cellulomonas</taxon>
    </lineage>
</organism>
<protein>
    <submittedName>
        <fullName evidence="2">DUF3995 domain-containing protein</fullName>
    </submittedName>
</protein>
<name>A0ABX8D5A4_9CELL</name>
<dbReference type="EMBL" id="CP074405">
    <property type="protein sequence ID" value="QVI62630.1"/>
    <property type="molecule type" value="Genomic_DNA"/>
</dbReference>
<sequence>MGPEHRAWVPPAWVAWGAVVAAFAFAAVSLLWATGSTLGLDTLGGTVERLGRARDPALLSANAVALVLKVLGGVLALALVQPWGRRLPRRPLLSLGWAGAAVLVVYGVLQVTSVALVAAHVVVPDEVLSARALRWRLLLWEPWFLVWGVLLAGATLRHQRLRPAS</sequence>
<evidence type="ECO:0000313" key="3">
    <source>
        <dbReference type="Proteomes" id="UP000677804"/>
    </source>
</evidence>
<evidence type="ECO:0000313" key="2">
    <source>
        <dbReference type="EMBL" id="QVI62630.1"/>
    </source>
</evidence>
<keyword evidence="1" id="KW-0812">Transmembrane</keyword>
<feature type="transmembrane region" description="Helical" evidence="1">
    <location>
        <begin position="12"/>
        <end position="33"/>
    </location>
</feature>
<gene>
    <name evidence="2" type="ORF">KG103_01375</name>
</gene>
<dbReference type="Pfam" id="PF13160">
    <property type="entry name" value="DUF3995"/>
    <property type="match status" value="1"/>
</dbReference>
<reference evidence="2 3" key="1">
    <citation type="submission" date="2021-05" db="EMBL/GenBank/DDBJ databases">
        <title>Novel species in genus Cellulomonas.</title>
        <authorList>
            <person name="Zhang G."/>
        </authorList>
    </citation>
    <scope>NUCLEOTIDE SEQUENCE [LARGE SCALE GENOMIC DNA]</scope>
    <source>
        <strain evidence="3">zg-ZUI222</strain>
    </source>
</reference>
<dbReference type="Proteomes" id="UP000677804">
    <property type="component" value="Chromosome"/>
</dbReference>
<keyword evidence="1" id="KW-0472">Membrane</keyword>
<dbReference type="InterPro" id="IPR025058">
    <property type="entry name" value="DUF3995"/>
</dbReference>